<name>A0A0L6UXT8_9BASI</name>
<feature type="transmembrane region" description="Helical" evidence="1">
    <location>
        <begin position="78"/>
        <end position="97"/>
    </location>
</feature>
<dbReference type="PANTHER" id="PTHR33927">
    <property type="entry name" value="TRANSMEMBRANE PROTEIN"/>
    <property type="match status" value="1"/>
</dbReference>
<keyword evidence="1" id="KW-0812">Transmembrane</keyword>
<sequence length="552" mass="61841">MSMITEHEPTVPAGRATDKQLALEDAPLLQNSAAQWLEEFQGKNFKGKNLEDKKELQGTDKTLKVTTWIKICTWFTPYRQLFAFALSVNLVIAALGLSNSWMWSLQKLVPLLVGNILLASFVRSEWVLRFIYWLAVKTFRPKIFPLSFRAKVVGLLYHIGGLHSGCGLSALLWQTVASYNYFRRANMYNIGFLMTLGICQACLLVTCLSAFPVIRGPFHKYVGLIRNDASVCGMVSLGQDNGGLSWTGILSTILSVILGSLWDVEHQRWDSTPSRLISQIELWFLLAIFVIIVLSWVTVTKVPVTVGTVEFGQPTDKVSVIRFPGGLTSGLHTRISLGGLREWHIFGTISEGKHAECHYVVAAVQGEFTRSLNVEKPLNLYTKQWKPCGLPYFSRLFARGLAMCTGSGIGAVASTCLQHEGWFLVWIGPDLEKTYGKELVQLIYDKIPPSRRLIWDTRGPAGRPDVVKLLQDLHNYWEAEVTLFIGNPEMNANILRSCKALKIPAFVSLILHTAFFLDMMSLPGFNLGRMIVVRHSGSSNNYGNDFYLSRNL</sequence>
<feature type="transmembrane region" description="Helical" evidence="1">
    <location>
        <begin position="109"/>
        <end position="135"/>
    </location>
</feature>
<reference evidence="2 3" key="1">
    <citation type="submission" date="2015-08" db="EMBL/GenBank/DDBJ databases">
        <title>Next Generation Sequencing and Analysis of the Genome of Puccinia sorghi L Schw, the Causal Agent of Maize Common Rust.</title>
        <authorList>
            <person name="Rochi L."/>
            <person name="Burguener G."/>
            <person name="Darino M."/>
            <person name="Turjanski A."/>
            <person name="Kreff E."/>
            <person name="Dieguez M.J."/>
            <person name="Sacco F."/>
        </authorList>
    </citation>
    <scope>NUCLEOTIDE SEQUENCE [LARGE SCALE GENOMIC DNA]</scope>
    <source>
        <strain evidence="2 3">RO10H11247</strain>
    </source>
</reference>
<accession>A0A0L6UXT8</accession>
<feature type="transmembrane region" description="Helical" evidence="1">
    <location>
        <begin position="503"/>
        <end position="525"/>
    </location>
</feature>
<keyword evidence="1" id="KW-1133">Transmembrane helix</keyword>
<feature type="transmembrane region" description="Helical" evidence="1">
    <location>
        <begin position="243"/>
        <end position="262"/>
    </location>
</feature>
<feature type="transmembrane region" description="Helical" evidence="1">
    <location>
        <begin position="155"/>
        <end position="176"/>
    </location>
</feature>
<evidence type="ECO:0000313" key="3">
    <source>
        <dbReference type="Proteomes" id="UP000037035"/>
    </source>
</evidence>
<dbReference type="STRING" id="27349.A0A0L6UXT8"/>
<dbReference type="PANTHER" id="PTHR33927:SF1">
    <property type="entry name" value="TRANSMEMBRANE PROTEIN"/>
    <property type="match status" value="1"/>
</dbReference>
<gene>
    <name evidence="2" type="ORF">VP01_3273g2</name>
</gene>
<keyword evidence="1" id="KW-0472">Membrane</keyword>
<dbReference type="EMBL" id="LAVV01008250">
    <property type="protein sequence ID" value="KNZ53333.1"/>
    <property type="molecule type" value="Genomic_DNA"/>
</dbReference>
<dbReference type="OrthoDB" id="3142841at2759"/>
<comment type="caution">
    <text evidence="2">The sequence shown here is derived from an EMBL/GenBank/DDBJ whole genome shotgun (WGS) entry which is preliminary data.</text>
</comment>
<organism evidence="2 3">
    <name type="scientific">Puccinia sorghi</name>
    <dbReference type="NCBI Taxonomy" id="27349"/>
    <lineage>
        <taxon>Eukaryota</taxon>
        <taxon>Fungi</taxon>
        <taxon>Dikarya</taxon>
        <taxon>Basidiomycota</taxon>
        <taxon>Pucciniomycotina</taxon>
        <taxon>Pucciniomycetes</taxon>
        <taxon>Pucciniales</taxon>
        <taxon>Pucciniaceae</taxon>
        <taxon>Puccinia</taxon>
    </lineage>
</organism>
<dbReference type="VEuPathDB" id="FungiDB:VP01_3273g2"/>
<dbReference type="InterPro" id="IPR052979">
    <property type="entry name" value="Adenylate-forming_domain"/>
</dbReference>
<evidence type="ECO:0000313" key="2">
    <source>
        <dbReference type="EMBL" id="KNZ53333.1"/>
    </source>
</evidence>
<dbReference type="AlphaFoldDB" id="A0A0L6UXT8"/>
<dbReference type="Proteomes" id="UP000037035">
    <property type="component" value="Unassembled WGS sequence"/>
</dbReference>
<proteinExistence type="predicted"/>
<keyword evidence="3" id="KW-1185">Reference proteome</keyword>
<feature type="transmembrane region" description="Helical" evidence="1">
    <location>
        <begin position="188"/>
        <end position="214"/>
    </location>
</feature>
<protein>
    <submittedName>
        <fullName evidence="2">Uncharacterized protein</fullName>
    </submittedName>
</protein>
<feature type="transmembrane region" description="Helical" evidence="1">
    <location>
        <begin position="282"/>
        <end position="299"/>
    </location>
</feature>
<evidence type="ECO:0000256" key="1">
    <source>
        <dbReference type="SAM" id="Phobius"/>
    </source>
</evidence>